<comment type="caution">
    <text evidence="1">The sequence shown here is derived from an EMBL/GenBank/DDBJ whole genome shotgun (WGS) entry which is preliminary data.</text>
</comment>
<dbReference type="RefSeq" id="XP_005647511.1">
    <property type="nucleotide sequence ID" value="XM_005647454.1"/>
</dbReference>
<gene>
    <name evidence="1" type="ORF">COCSUDRAFT_63360</name>
</gene>
<dbReference type="KEGG" id="csl:COCSUDRAFT_63360"/>
<name>I0YX48_COCSC</name>
<proteinExistence type="predicted"/>
<keyword evidence="2" id="KW-1185">Reference proteome</keyword>
<organism evidence="1 2">
    <name type="scientific">Coccomyxa subellipsoidea (strain C-169)</name>
    <name type="common">Green microalga</name>
    <dbReference type="NCBI Taxonomy" id="574566"/>
    <lineage>
        <taxon>Eukaryota</taxon>
        <taxon>Viridiplantae</taxon>
        <taxon>Chlorophyta</taxon>
        <taxon>core chlorophytes</taxon>
        <taxon>Trebouxiophyceae</taxon>
        <taxon>Trebouxiophyceae incertae sedis</taxon>
        <taxon>Coccomyxaceae</taxon>
        <taxon>Coccomyxa</taxon>
        <taxon>Coccomyxa subellipsoidea</taxon>
    </lineage>
</organism>
<accession>I0YX48</accession>
<protein>
    <submittedName>
        <fullName evidence="1">Uncharacterized protein</fullName>
    </submittedName>
</protein>
<dbReference type="AlphaFoldDB" id="I0YX48"/>
<evidence type="ECO:0000313" key="2">
    <source>
        <dbReference type="Proteomes" id="UP000007264"/>
    </source>
</evidence>
<dbReference type="EMBL" id="AGSI01000008">
    <property type="protein sequence ID" value="EIE22967.1"/>
    <property type="molecule type" value="Genomic_DNA"/>
</dbReference>
<dbReference type="Proteomes" id="UP000007264">
    <property type="component" value="Unassembled WGS sequence"/>
</dbReference>
<sequence length="71" mass="8222">MAFARSVMPKPVRLGTFTQYWEPGAQPDKVRQLYQANVESQTPWIVPSSDEVPVLRDRPECRVKKCEECEI</sequence>
<dbReference type="GeneID" id="17040955"/>
<reference evidence="1 2" key="1">
    <citation type="journal article" date="2012" name="Genome Biol.">
        <title>The genome of the polar eukaryotic microalga coccomyxa subellipsoidea reveals traits of cold adaptation.</title>
        <authorList>
            <person name="Blanc G."/>
            <person name="Agarkova I."/>
            <person name="Grimwood J."/>
            <person name="Kuo A."/>
            <person name="Brueggeman A."/>
            <person name="Dunigan D."/>
            <person name="Gurnon J."/>
            <person name="Ladunga I."/>
            <person name="Lindquist E."/>
            <person name="Lucas S."/>
            <person name="Pangilinan J."/>
            <person name="Proschold T."/>
            <person name="Salamov A."/>
            <person name="Schmutz J."/>
            <person name="Weeks D."/>
            <person name="Yamada T."/>
            <person name="Claverie J.M."/>
            <person name="Grigoriev I."/>
            <person name="Van Etten J."/>
            <person name="Lomsadze A."/>
            <person name="Borodovsky M."/>
        </authorList>
    </citation>
    <scope>NUCLEOTIDE SEQUENCE [LARGE SCALE GENOMIC DNA]</scope>
    <source>
        <strain evidence="1 2">C-169</strain>
    </source>
</reference>
<evidence type="ECO:0000313" key="1">
    <source>
        <dbReference type="EMBL" id="EIE22967.1"/>
    </source>
</evidence>